<dbReference type="Gene3D" id="3.40.50.2300">
    <property type="match status" value="1"/>
</dbReference>
<evidence type="ECO:0000259" key="6">
    <source>
        <dbReference type="PROSITE" id="PS50110"/>
    </source>
</evidence>
<evidence type="ECO:0000313" key="8">
    <source>
        <dbReference type="EMBL" id="RKH40736.1"/>
    </source>
</evidence>
<dbReference type="InterPro" id="IPR004358">
    <property type="entry name" value="Sig_transdc_His_kin-like_C"/>
</dbReference>
<dbReference type="InterPro" id="IPR000014">
    <property type="entry name" value="PAS"/>
</dbReference>
<dbReference type="SMART" id="SM00387">
    <property type="entry name" value="HATPase_c"/>
    <property type="match status" value="1"/>
</dbReference>
<dbReference type="CDD" id="cd00130">
    <property type="entry name" value="PAS"/>
    <property type="match status" value="2"/>
</dbReference>
<dbReference type="SMART" id="SM00448">
    <property type="entry name" value="REC"/>
    <property type="match status" value="1"/>
</dbReference>
<dbReference type="PROSITE" id="PS50112">
    <property type="entry name" value="PAS"/>
    <property type="match status" value="1"/>
</dbReference>
<evidence type="ECO:0000313" key="9">
    <source>
        <dbReference type="Proteomes" id="UP000272888"/>
    </source>
</evidence>
<dbReference type="InterPro" id="IPR003661">
    <property type="entry name" value="HisK_dim/P_dom"/>
</dbReference>
<dbReference type="SUPFAM" id="SSF55785">
    <property type="entry name" value="PYP-like sensor domain (PAS domain)"/>
    <property type="match status" value="2"/>
</dbReference>
<feature type="domain" description="PAS" evidence="7">
    <location>
        <begin position="140"/>
        <end position="185"/>
    </location>
</feature>
<dbReference type="Pfam" id="PF00072">
    <property type="entry name" value="Response_reg"/>
    <property type="match status" value="1"/>
</dbReference>
<dbReference type="PANTHER" id="PTHR43065:SF50">
    <property type="entry name" value="HISTIDINE KINASE"/>
    <property type="match status" value="1"/>
</dbReference>
<dbReference type="EMBL" id="RAWB01000741">
    <property type="protein sequence ID" value="RKH40736.1"/>
    <property type="molecule type" value="Genomic_DNA"/>
</dbReference>
<dbReference type="InterPro" id="IPR013656">
    <property type="entry name" value="PAS_4"/>
</dbReference>
<dbReference type="AlphaFoldDB" id="A0A3A8N8X2"/>
<feature type="domain" description="Histidine kinase" evidence="5">
    <location>
        <begin position="300"/>
        <end position="525"/>
    </location>
</feature>
<dbReference type="InterPro" id="IPR005467">
    <property type="entry name" value="His_kinase_dom"/>
</dbReference>
<dbReference type="InterPro" id="IPR035965">
    <property type="entry name" value="PAS-like_dom_sf"/>
</dbReference>
<proteinExistence type="predicted"/>
<keyword evidence="9" id="KW-1185">Reference proteome</keyword>
<dbReference type="GO" id="GO:0000155">
    <property type="term" value="F:phosphorelay sensor kinase activity"/>
    <property type="evidence" value="ECO:0007669"/>
    <property type="project" value="InterPro"/>
</dbReference>
<dbReference type="PROSITE" id="PS50110">
    <property type="entry name" value="RESPONSE_REGULATORY"/>
    <property type="match status" value="1"/>
</dbReference>
<comment type="caution">
    <text evidence="8">The sequence shown here is derived from an EMBL/GenBank/DDBJ whole genome shotgun (WGS) entry which is preliminary data.</text>
</comment>
<dbReference type="RefSeq" id="WP_120648177.1">
    <property type="nucleotide sequence ID" value="NZ_RAWB01000741.1"/>
</dbReference>
<accession>A0A3A8N8X2</accession>
<dbReference type="Pfam" id="PF00512">
    <property type="entry name" value="HisKA"/>
    <property type="match status" value="1"/>
</dbReference>
<dbReference type="Gene3D" id="3.30.565.10">
    <property type="entry name" value="Histidine kinase-like ATPase, C-terminal domain"/>
    <property type="match status" value="1"/>
</dbReference>
<keyword evidence="3 4" id="KW-0597">Phosphoprotein</keyword>
<evidence type="ECO:0000256" key="1">
    <source>
        <dbReference type="ARBA" id="ARBA00000085"/>
    </source>
</evidence>
<dbReference type="Proteomes" id="UP000272888">
    <property type="component" value="Unassembled WGS sequence"/>
</dbReference>
<dbReference type="PROSITE" id="PS50109">
    <property type="entry name" value="HIS_KIN"/>
    <property type="match status" value="1"/>
</dbReference>
<dbReference type="EC" id="2.7.13.3" evidence="2"/>
<dbReference type="SUPFAM" id="SSF47384">
    <property type="entry name" value="Homodimeric domain of signal transducing histidine kinase"/>
    <property type="match status" value="1"/>
</dbReference>
<dbReference type="SMART" id="SM00091">
    <property type="entry name" value="PAS"/>
    <property type="match status" value="2"/>
</dbReference>
<dbReference type="InterPro" id="IPR036097">
    <property type="entry name" value="HisK_dim/P_sf"/>
</dbReference>
<evidence type="ECO:0000256" key="2">
    <source>
        <dbReference type="ARBA" id="ARBA00012438"/>
    </source>
</evidence>
<evidence type="ECO:0000256" key="4">
    <source>
        <dbReference type="PROSITE-ProRule" id="PRU00169"/>
    </source>
</evidence>
<gene>
    <name evidence="8" type="ORF">D7V93_39315</name>
</gene>
<feature type="domain" description="Response regulatory" evidence="6">
    <location>
        <begin position="545"/>
        <end position="661"/>
    </location>
</feature>
<dbReference type="InterPro" id="IPR001789">
    <property type="entry name" value="Sig_transdc_resp-reg_receiver"/>
</dbReference>
<protein>
    <recommendedName>
        <fullName evidence="2">histidine kinase</fullName>
        <ecNumber evidence="2">2.7.13.3</ecNumber>
    </recommendedName>
</protein>
<dbReference type="SUPFAM" id="SSF55874">
    <property type="entry name" value="ATPase domain of HSP90 chaperone/DNA topoisomerase II/histidine kinase"/>
    <property type="match status" value="1"/>
</dbReference>
<dbReference type="CDD" id="cd00156">
    <property type="entry name" value="REC"/>
    <property type="match status" value="1"/>
</dbReference>
<dbReference type="CDD" id="cd00082">
    <property type="entry name" value="HisKA"/>
    <property type="match status" value="1"/>
</dbReference>
<evidence type="ECO:0000256" key="3">
    <source>
        <dbReference type="ARBA" id="ARBA00022553"/>
    </source>
</evidence>
<dbReference type="SMART" id="SM00388">
    <property type="entry name" value="HisKA"/>
    <property type="match status" value="1"/>
</dbReference>
<dbReference type="Pfam" id="PF08448">
    <property type="entry name" value="PAS_4"/>
    <property type="match status" value="2"/>
</dbReference>
<reference evidence="9" key="1">
    <citation type="submission" date="2018-09" db="EMBL/GenBank/DDBJ databases">
        <authorList>
            <person name="Livingstone P.G."/>
            <person name="Whitworth D.E."/>
        </authorList>
    </citation>
    <scope>NUCLEOTIDE SEQUENCE [LARGE SCALE GENOMIC DNA]</scope>
    <source>
        <strain evidence="9">CA051B</strain>
    </source>
</reference>
<dbReference type="InterPro" id="IPR003594">
    <property type="entry name" value="HATPase_dom"/>
</dbReference>
<dbReference type="PRINTS" id="PR00344">
    <property type="entry name" value="BCTRLSENSOR"/>
</dbReference>
<evidence type="ECO:0000259" key="5">
    <source>
        <dbReference type="PROSITE" id="PS50109"/>
    </source>
</evidence>
<dbReference type="InterPro" id="IPR036890">
    <property type="entry name" value="HATPase_C_sf"/>
</dbReference>
<sequence length="674" mass="74597">MSATDTTVPLPLPDTLLSALEEAEREHPEACMVLRAVRAVSGEILDFEWLWANPAASRALGQEPTFLRGRRLSEVSTPDGLAGRLDVLRQVLASGQPRADNFAEGDVWLQSTAVPLRDGVLVRLRDVTSAQRMEEGLRDTLDWVRDVLESMPDAFFTVDTEWRLTYVNRNAAALTGRTQEALFRRVLWEACPELSGTPLERALREVAAEEGYRLFELRTGKDRWHEVHTWSSGRNISTYARDITDKKRVQAERDALLAREHSGRLEAEALAQRRTHELMAARERLVQSEKLAMAGQLAAGVGHEINNPLSYVAGNLQFAVEQLTPLARRASVGPAAQGALDEALEALREAREGAERIRVIVRDLQTFARADELRLSPVDVHTALEFGVSMAMTHLRSRAQVERSFGQVPHALAHEARLGQVFLHLLINAAHAIPAGDFDRHRVTLTTRREGAWVLAEVSDTGLGMTPEVLQRAFEPFFTTRPVGEGSGLGLSICLGLVRSMHGELTATSIPGMGSTFQVRLPVAETVAHPRPPAVRDAESPQRKRVLVVDDEPQLTSVLRRILGRQHDVVVAHSGREALALLEQDDDFDRVFCDLMMADLTGMDVHAELARRQPEVLSRFVFMTGGSFTERARAFLQGVPLPRIEKPFEPGLLHALVEASPPRTGGARRLATTP</sequence>
<dbReference type="NCBIfam" id="TIGR00229">
    <property type="entry name" value="sensory_box"/>
    <property type="match status" value="1"/>
</dbReference>
<dbReference type="Pfam" id="PF02518">
    <property type="entry name" value="HATPase_c"/>
    <property type="match status" value="1"/>
</dbReference>
<dbReference type="Gene3D" id="1.10.287.130">
    <property type="match status" value="1"/>
</dbReference>
<evidence type="ECO:0000259" key="7">
    <source>
        <dbReference type="PROSITE" id="PS50112"/>
    </source>
</evidence>
<dbReference type="SUPFAM" id="SSF52172">
    <property type="entry name" value="CheY-like"/>
    <property type="match status" value="1"/>
</dbReference>
<dbReference type="PANTHER" id="PTHR43065">
    <property type="entry name" value="SENSOR HISTIDINE KINASE"/>
    <property type="match status" value="1"/>
</dbReference>
<organism evidence="8 9">
    <name type="scientific">Corallococcus llansteffanensis</name>
    <dbReference type="NCBI Taxonomy" id="2316731"/>
    <lineage>
        <taxon>Bacteria</taxon>
        <taxon>Pseudomonadati</taxon>
        <taxon>Myxococcota</taxon>
        <taxon>Myxococcia</taxon>
        <taxon>Myxococcales</taxon>
        <taxon>Cystobacterineae</taxon>
        <taxon>Myxococcaceae</taxon>
        <taxon>Corallococcus</taxon>
    </lineage>
</organism>
<dbReference type="Gene3D" id="3.30.450.20">
    <property type="entry name" value="PAS domain"/>
    <property type="match status" value="2"/>
</dbReference>
<feature type="modified residue" description="4-aspartylphosphate" evidence="4">
    <location>
        <position position="594"/>
    </location>
</feature>
<comment type="catalytic activity">
    <reaction evidence="1">
        <text>ATP + protein L-histidine = ADP + protein N-phospho-L-histidine.</text>
        <dbReference type="EC" id="2.7.13.3"/>
    </reaction>
</comment>
<name>A0A3A8N8X2_9BACT</name>
<dbReference type="InterPro" id="IPR011006">
    <property type="entry name" value="CheY-like_superfamily"/>
</dbReference>